<reference evidence="1 2" key="1">
    <citation type="submission" date="2016-05" db="EMBL/GenBank/DDBJ databases">
        <title>Draft Genome Sequences of Stenotrophomonas maltophilia Strains Sm32COP, Sm41DVV, Sm46PAILV, SmF3, SmF22, SmSOFb1 and SmCVFa1, Isolated from Different Manures, in France.</title>
        <authorList>
            <person name="Nazaret S."/>
            <person name="Bodilis J."/>
        </authorList>
    </citation>
    <scope>NUCLEOTIDE SEQUENCE [LARGE SCALE GENOMIC DNA]</scope>
    <source>
        <strain evidence="1 2">Sm46PAILV</strain>
    </source>
</reference>
<dbReference type="RefSeq" id="WP_065199590.1">
    <property type="nucleotide sequence ID" value="NZ_LYVJ01000008.1"/>
</dbReference>
<evidence type="ECO:0000313" key="2">
    <source>
        <dbReference type="Proteomes" id="UP000092256"/>
    </source>
</evidence>
<accession>A0A1A6XUX4</accession>
<dbReference type="InterPro" id="IPR019226">
    <property type="entry name" value="DUF2158"/>
</dbReference>
<dbReference type="EMBL" id="LYVJ01000008">
    <property type="protein sequence ID" value="OBU66515.1"/>
    <property type="molecule type" value="Genomic_DNA"/>
</dbReference>
<gene>
    <name evidence="1" type="ORF">A9K58_12240</name>
</gene>
<dbReference type="Pfam" id="PF09926">
    <property type="entry name" value="DUF2158"/>
    <property type="match status" value="1"/>
</dbReference>
<dbReference type="OrthoDB" id="1264301at2"/>
<evidence type="ECO:0008006" key="3">
    <source>
        <dbReference type="Google" id="ProtNLM"/>
    </source>
</evidence>
<dbReference type="AlphaFoldDB" id="A0A1A6XUX4"/>
<proteinExistence type="predicted"/>
<dbReference type="Proteomes" id="UP000092256">
    <property type="component" value="Unassembled WGS sequence"/>
</dbReference>
<evidence type="ECO:0000313" key="1">
    <source>
        <dbReference type="EMBL" id="OBU66515.1"/>
    </source>
</evidence>
<name>A0A1A6XUX4_STEMA</name>
<comment type="caution">
    <text evidence="1">The sequence shown here is derived from an EMBL/GenBank/DDBJ whole genome shotgun (WGS) entry which is preliminary data.</text>
</comment>
<organism evidence="1 2">
    <name type="scientific">Stenotrophomonas maltophilia</name>
    <name type="common">Pseudomonas maltophilia</name>
    <name type="synonym">Xanthomonas maltophilia</name>
    <dbReference type="NCBI Taxonomy" id="40324"/>
    <lineage>
        <taxon>Bacteria</taxon>
        <taxon>Pseudomonadati</taxon>
        <taxon>Pseudomonadota</taxon>
        <taxon>Gammaproteobacteria</taxon>
        <taxon>Lysobacterales</taxon>
        <taxon>Lysobacteraceae</taxon>
        <taxon>Stenotrophomonas</taxon>
        <taxon>Stenotrophomonas maltophilia group</taxon>
    </lineage>
</organism>
<protein>
    <recommendedName>
        <fullName evidence="3">DUF2158 domain-containing protein</fullName>
    </recommendedName>
</protein>
<sequence>MGIRENFKVGSKVVLNSGGPVMTVKSVESTPLSVRYWCQWFAGKKLEQGQFPQDSLEPVPEAGE</sequence>